<keyword evidence="1 5" id="KW-0597">Phosphoprotein</keyword>
<keyword evidence="4" id="KW-0804">Transcription</keyword>
<dbReference type="InterPro" id="IPR001789">
    <property type="entry name" value="Sig_transdc_resp-reg_receiver"/>
</dbReference>
<dbReference type="RefSeq" id="WP_344863377.1">
    <property type="nucleotide sequence ID" value="NZ_BAAAUT010000044.1"/>
</dbReference>
<name>A0ABP6NRI4_9ACTN</name>
<evidence type="ECO:0000256" key="5">
    <source>
        <dbReference type="PROSITE-ProRule" id="PRU00169"/>
    </source>
</evidence>
<dbReference type="EMBL" id="BAAAUT010000044">
    <property type="protein sequence ID" value="GAA3152315.1"/>
    <property type="molecule type" value="Genomic_DNA"/>
</dbReference>
<dbReference type="Gene3D" id="3.40.50.2300">
    <property type="match status" value="1"/>
</dbReference>
<dbReference type="Pfam" id="PF00196">
    <property type="entry name" value="GerE"/>
    <property type="match status" value="1"/>
</dbReference>
<organism evidence="8 9">
    <name type="scientific">Planomonospora alba</name>
    <dbReference type="NCBI Taxonomy" id="161354"/>
    <lineage>
        <taxon>Bacteria</taxon>
        <taxon>Bacillati</taxon>
        <taxon>Actinomycetota</taxon>
        <taxon>Actinomycetes</taxon>
        <taxon>Streptosporangiales</taxon>
        <taxon>Streptosporangiaceae</taxon>
        <taxon>Planomonospora</taxon>
    </lineage>
</organism>
<dbReference type="CDD" id="cd06170">
    <property type="entry name" value="LuxR_C_like"/>
    <property type="match status" value="1"/>
</dbReference>
<dbReference type="InterPro" id="IPR039420">
    <property type="entry name" value="WalR-like"/>
</dbReference>
<dbReference type="SUPFAM" id="SSF46894">
    <property type="entry name" value="C-terminal effector domain of the bipartite response regulators"/>
    <property type="match status" value="1"/>
</dbReference>
<feature type="modified residue" description="4-aspartylphosphate" evidence="5">
    <location>
        <position position="70"/>
    </location>
</feature>
<evidence type="ECO:0000313" key="9">
    <source>
        <dbReference type="Proteomes" id="UP001500320"/>
    </source>
</evidence>
<feature type="domain" description="Response regulatory" evidence="7">
    <location>
        <begin position="19"/>
        <end position="135"/>
    </location>
</feature>
<dbReference type="SMART" id="SM00448">
    <property type="entry name" value="REC"/>
    <property type="match status" value="1"/>
</dbReference>
<feature type="domain" description="HTH luxR-type" evidence="6">
    <location>
        <begin position="161"/>
        <end position="226"/>
    </location>
</feature>
<dbReference type="InterPro" id="IPR058245">
    <property type="entry name" value="NreC/VraR/RcsB-like_REC"/>
</dbReference>
<protein>
    <submittedName>
        <fullName evidence="8">Response regulator transcription factor</fullName>
    </submittedName>
</protein>
<evidence type="ECO:0000259" key="6">
    <source>
        <dbReference type="PROSITE" id="PS50043"/>
    </source>
</evidence>
<dbReference type="PANTHER" id="PTHR43214">
    <property type="entry name" value="TWO-COMPONENT RESPONSE REGULATOR"/>
    <property type="match status" value="1"/>
</dbReference>
<dbReference type="Proteomes" id="UP001500320">
    <property type="component" value="Unassembled WGS sequence"/>
</dbReference>
<proteinExistence type="predicted"/>
<sequence>MNGYGAPEAGAGGGGGVIRVVVADDQALVRAGVRMLLEAAGGMEVCAEAVDGAQAVQYAERFRPDVLLMDLRMPRVDGLEAARRILASWPAARIVILTTFAEDENVYAALRAGAIGFMVKDDEPGRMVDAVRRAAAGEPLLAPSVLRRVVERALAAEERAGAHIPAGLTDREVEVLSLVGAGLSNGEIADALHVGVTTVKTHVSTAMDKLGLRNRIQAAVVAHRIGLVDADFRPVRGTPRGGPGSPPAG</sequence>
<dbReference type="Pfam" id="PF00072">
    <property type="entry name" value="Response_reg"/>
    <property type="match status" value="1"/>
</dbReference>
<evidence type="ECO:0000256" key="3">
    <source>
        <dbReference type="ARBA" id="ARBA00023125"/>
    </source>
</evidence>
<comment type="caution">
    <text evidence="8">The sequence shown here is derived from an EMBL/GenBank/DDBJ whole genome shotgun (WGS) entry which is preliminary data.</text>
</comment>
<dbReference type="PROSITE" id="PS50043">
    <property type="entry name" value="HTH_LUXR_2"/>
    <property type="match status" value="1"/>
</dbReference>
<dbReference type="InterPro" id="IPR016032">
    <property type="entry name" value="Sig_transdc_resp-reg_C-effctor"/>
</dbReference>
<dbReference type="PROSITE" id="PS50110">
    <property type="entry name" value="RESPONSE_REGULATORY"/>
    <property type="match status" value="1"/>
</dbReference>
<evidence type="ECO:0000256" key="4">
    <source>
        <dbReference type="ARBA" id="ARBA00023163"/>
    </source>
</evidence>
<accession>A0ABP6NRI4</accession>
<evidence type="ECO:0000256" key="1">
    <source>
        <dbReference type="ARBA" id="ARBA00022553"/>
    </source>
</evidence>
<dbReference type="PANTHER" id="PTHR43214:SF24">
    <property type="entry name" value="TRANSCRIPTIONAL REGULATORY PROTEIN NARL-RELATED"/>
    <property type="match status" value="1"/>
</dbReference>
<keyword evidence="9" id="KW-1185">Reference proteome</keyword>
<keyword evidence="3" id="KW-0238">DNA-binding</keyword>
<dbReference type="InterPro" id="IPR011006">
    <property type="entry name" value="CheY-like_superfamily"/>
</dbReference>
<dbReference type="SUPFAM" id="SSF52172">
    <property type="entry name" value="CheY-like"/>
    <property type="match status" value="1"/>
</dbReference>
<reference evidence="9" key="1">
    <citation type="journal article" date="2019" name="Int. J. Syst. Evol. Microbiol.">
        <title>The Global Catalogue of Microorganisms (GCM) 10K type strain sequencing project: providing services to taxonomists for standard genome sequencing and annotation.</title>
        <authorList>
            <consortium name="The Broad Institute Genomics Platform"/>
            <consortium name="The Broad Institute Genome Sequencing Center for Infectious Disease"/>
            <person name="Wu L."/>
            <person name="Ma J."/>
        </authorList>
    </citation>
    <scope>NUCLEOTIDE SEQUENCE [LARGE SCALE GENOMIC DNA]</scope>
    <source>
        <strain evidence="9">JCM 9373</strain>
    </source>
</reference>
<keyword evidence="2" id="KW-0805">Transcription regulation</keyword>
<dbReference type="PRINTS" id="PR00038">
    <property type="entry name" value="HTHLUXR"/>
</dbReference>
<dbReference type="InterPro" id="IPR000792">
    <property type="entry name" value="Tscrpt_reg_LuxR_C"/>
</dbReference>
<dbReference type="SMART" id="SM00421">
    <property type="entry name" value="HTH_LUXR"/>
    <property type="match status" value="1"/>
</dbReference>
<evidence type="ECO:0000256" key="2">
    <source>
        <dbReference type="ARBA" id="ARBA00023015"/>
    </source>
</evidence>
<gene>
    <name evidence="8" type="ORF">GCM10010466_49130</name>
</gene>
<dbReference type="CDD" id="cd17535">
    <property type="entry name" value="REC_NarL-like"/>
    <property type="match status" value="1"/>
</dbReference>
<evidence type="ECO:0000259" key="7">
    <source>
        <dbReference type="PROSITE" id="PS50110"/>
    </source>
</evidence>
<evidence type="ECO:0000313" key="8">
    <source>
        <dbReference type="EMBL" id="GAA3152315.1"/>
    </source>
</evidence>